<sequence length="191" mass="22646">MDNVLIDWDSYKNNKDKLKSYKVELINLVEALKDFEFRNSFQYEKETWKLISVILKWIKNNDKINMENGNEIYIEILELIFKIIRNANAGVRENQMNTKDYLLSDILSTIPKCIELLRKDVTNTKVNTCVQCGIQCLSNTYTQNTYLQNNYSEELYNSKILRTIFDFQDEKLQLYSIMTVHNLLMNNEKAV</sequence>
<keyword evidence="2" id="KW-1185">Reference proteome</keyword>
<dbReference type="OrthoDB" id="379794at2759"/>
<name>A0A1Y1VDZ4_9FUNG</name>
<dbReference type="AlphaFoldDB" id="A0A1Y1VDZ4"/>
<comment type="caution">
    <text evidence="1">The sequence shown here is derived from an EMBL/GenBank/DDBJ whole genome shotgun (WGS) entry which is preliminary data.</text>
</comment>
<reference evidence="1 2" key="1">
    <citation type="submission" date="2016-08" db="EMBL/GenBank/DDBJ databases">
        <title>Genomes of anaerobic fungi encode conserved fungal cellulosomes for biomass hydrolysis.</title>
        <authorList>
            <consortium name="DOE Joint Genome Institute"/>
            <person name="Haitjema C.H."/>
            <person name="Gilmore S.P."/>
            <person name="Henske J.K."/>
            <person name="Solomon K.V."/>
            <person name="De Groot R."/>
            <person name="Kuo A."/>
            <person name="Mondo S.J."/>
            <person name="Salamov A.A."/>
            <person name="Labutti K."/>
            <person name="Zhao Z."/>
            <person name="Chiniquy J."/>
            <person name="Barry K."/>
            <person name="Brewer H.M."/>
            <person name="Purvine S.O."/>
            <person name="Wright A.T."/>
            <person name="Boxma B."/>
            <person name="Van Alen T."/>
            <person name="Hackstein J.H."/>
            <person name="Baker S.E."/>
            <person name="Grigoriev I.V."/>
            <person name="O'Malley M.A."/>
        </authorList>
    </citation>
    <scope>NUCLEOTIDE SEQUENCE [LARGE SCALE GENOMIC DNA]</scope>
    <source>
        <strain evidence="2">finn</strain>
    </source>
</reference>
<evidence type="ECO:0000313" key="1">
    <source>
        <dbReference type="EMBL" id="ORX53845.1"/>
    </source>
</evidence>
<accession>A0A1Y1VDZ4</accession>
<proteinExistence type="predicted"/>
<dbReference type="Proteomes" id="UP000193719">
    <property type="component" value="Unassembled WGS sequence"/>
</dbReference>
<evidence type="ECO:0000313" key="2">
    <source>
        <dbReference type="Proteomes" id="UP000193719"/>
    </source>
</evidence>
<protein>
    <submittedName>
        <fullName evidence="1">Uncharacterized protein</fullName>
    </submittedName>
</protein>
<organism evidence="1 2">
    <name type="scientific">Piromyces finnis</name>
    <dbReference type="NCBI Taxonomy" id="1754191"/>
    <lineage>
        <taxon>Eukaryota</taxon>
        <taxon>Fungi</taxon>
        <taxon>Fungi incertae sedis</taxon>
        <taxon>Chytridiomycota</taxon>
        <taxon>Chytridiomycota incertae sedis</taxon>
        <taxon>Neocallimastigomycetes</taxon>
        <taxon>Neocallimastigales</taxon>
        <taxon>Neocallimastigaceae</taxon>
        <taxon>Piromyces</taxon>
    </lineage>
</organism>
<gene>
    <name evidence="1" type="ORF">BCR36DRAFT_284411</name>
</gene>
<reference evidence="1 2" key="2">
    <citation type="submission" date="2016-08" db="EMBL/GenBank/DDBJ databases">
        <title>Pervasive Adenine N6-methylation of Active Genes in Fungi.</title>
        <authorList>
            <consortium name="DOE Joint Genome Institute"/>
            <person name="Mondo S.J."/>
            <person name="Dannebaum R.O."/>
            <person name="Kuo R.C."/>
            <person name="Labutti K."/>
            <person name="Haridas S."/>
            <person name="Kuo A."/>
            <person name="Salamov A."/>
            <person name="Ahrendt S.R."/>
            <person name="Lipzen A."/>
            <person name="Sullivan W."/>
            <person name="Andreopoulos W.B."/>
            <person name="Clum A."/>
            <person name="Lindquist E."/>
            <person name="Daum C."/>
            <person name="Ramamoorthy G.K."/>
            <person name="Gryganskyi A."/>
            <person name="Culley D."/>
            <person name="Magnuson J.K."/>
            <person name="James T.Y."/>
            <person name="O'Malley M.A."/>
            <person name="Stajich J.E."/>
            <person name="Spatafora J.W."/>
            <person name="Visel A."/>
            <person name="Grigoriev I.V."/>
        </authorList>
    </citation>
    <scope>NUCLEOTIDE SEQUENCE [LARGE SCALE GENOMIC DNA]</scope>
    <source>
        <strain evidence="2">finn</strain>
    </source>
</reference>
<dbReference type="EMBL" id="MCFH01000012">
    <property type="protein sequence ID" value="ORX53845.1"/>
    <property type="molecule type" value="Genomic_DNA"/>
</dbReference>